<keyword evidence="1" id="KW-1133">Transmembrane helix</keyword>
<dbReference type="EMBL" id="AP022557">
    <property type="protein sequence ID" value="BBW97240.1"/>
    <property type="molecule type" value="Genomic_DNA"/>
</dbReference>
<evidence type="ECO:0000313" key="3">
    <source>
        <dbReference type="EMBL" id="BBW99026.1"/>
    </source>
</evidence>
<feature type="transmembrane region" description="Helical" evidence="1">
    <location>
        <begin position="97"/>
        <end position="115"/>
    </location>
</feature>
<reference evidence="2" key="1">
    <citation type="journal article" date="2020" name="Microbiol. Resour. Announc.">
        <title>Complete Genome Sequence of Geobacillus sp. Strain E55-1, Isolated from Mine Geyser in Japan.</title>
        <authorList>
            <person name="Miyazaki K."/>
            <person name="Hase E."/>
            <person name="Tokito N."/>
        </authorList>
    </citation>
    <scope>NUCLEOTIDE SEQUENCE [LARGE SCALE GENOMIC DNA]</scope>
    <source>
        <strain evidence="2">E55-1</strain>
        <plasmid evidence="3">pGspE55-2</plasmid>
    </source>
</reference>
<keyword evidence="1" id="KW-0812">Transmembrane</keyword>
<feature type="transmembrane region" description="Helical" evidence="1">
    <location>
        <begin position="6"/>
        <end position="26"/>
    </location>
</feature>
<gene>
    <name evidence="2" type="ORF">GsuE55_20730</name>
    <name evidence="3" type="ORF">GsuE55_38590</name>
</gene>
<sequence length="247" mass="28267">MESFISLLVFTLPGLLAYFWIQLFGLTPTVKHQSTEMLAISALLWIPVVITVLFVYQLLAYVSSLDVIHLRVDVPILKKDWTMINKLSDIATLSDNVWFLLYFVASSIIVSFYLAKFICKKGYKKFLDKVNQVRKENGLAPLSENTTVWNEVFLGNEGQVVEVYKIDKPDEKVIGCIKKVSRAFEPEKNIVLEGVEHWTKVMEHYEVETEDAFIDTKTGLVIKIYNLEQALEAQDLYNKKVSNSTTS</sequence>
<evidence type="ECO:0000313" key="4">
    <source>
        <dbReference type="Proteomes" id="UP000501421"/>
    </source>
</evidence>
<geneLocation type="plasmid" evidence="3 4">
    <name>pGspE55-2</name>
</geneLocation>
<evidence type="ECO:0000256" key="1">
    <source>
        <dbReference type="SAM" id="Phobius"/>
    </source>
</evidence>
<dbReference type="Proteomes" id="UP000501421">
    <property type="component" value="Chromosome"/>
</dbReference>
<keyword evidence="4" id="KW-1185">Reference proteome</keyword>
<feature type="transmembrane region" description="Helical" evidence="1">
    <location>
        <begin position="38"/>
        <end position="59"/>
    </location>
</feature>
<dbReference type="RefSeq" id="WP_172418656.1">
    <property type="nucleotide sequence ID" value="NZ_AP022557.1"/>
</dbReference>
<evidence type="ECO:0000313" key="2">
    <source>
        <dbReference type="EMBL" id="BBW97240.1"/>
    </source>
</evidence>
<dbReference type="Proteomes" id="UP000501421">
    <property type="component" value="Plasmid pGspE55-2"/>
</dbReference>
<proteinExistence type="predicted"/>
<keyword evidence="1" id="KW-0472">Membrane</keyword>
<keyword evidence="3" id="KW-0614">Plasmid</keyword>
<dbReference type="AlphaFoldDB" id="A0A679FML2"/>
<dbReference type="EMBL" id="AP022559">
    <property type="protein sequence ID" value="BBW99026.1"/>
    <property type="molecule type" value="Genomic_DNA"/>
</dbReference>
<accession>A0A679FML2</accession>
<organism evidence="2 4">
    <name type="scientific">Geobacillus subterraneus</name>
    <dbReference type="NCBI Taxonomy" id="129338"/>
    <lineage>
        <taxon>Bacteria</taxon>
        <taxon>Bacillati</taxon>
        <taxon>Bacillota</taxon>
        <taxon>Bacilli</taxon>
        <taxon>Bacillales</taxon>
        <taxon>Anoxybacillaceae</taxon>
        <taxon>Geobacillus</taxon>
    </lineage>
</organism>
<name>A0A679FML2_9BACL</name>
<protein>
    <submittedName>
        <fullName evidence="2">Uncharacterized protein</fullName>
    </submittedName>
</protein>